<dbReference type="AlphaFoldDB" id="A0A2P2NCH8"/>
<name>A0A2P2NCH8_RHIMU</name>
<protein>
    <submittedName>
        <fullName evidence="1">Uncharacterized protein</fullName>
    </submittedName>
</protein>
<accession>A0A2P2NCH8</accession>
<evidence type="ECO:0000313" key="1">
    <source>
        <dbReference type="EMBL" id="MBX40154.1"/>
    </source>
</evidence>
<reference evidence="1" key="1">
    <citation type="submission" date="2018-02" db="EMBL/GenBank/DDBJ databases">
        <title>Rhizophora mucronata_Transcriptome.</title>
        <authorList>
            <person name="Meera S.P."/>
            <person name="Sreeshan A."/>
            <person name="Augustine A."/>
        </authorList>
    </citation>
    <scope>NUCLEOTIDE SEQUENCE</scope>
    <source>
        <tissue evidence="1">Leaf</tissue>
    </source>
</reference>
<sequence length="46" mass="5177">MPPDKKITSSLNPNQEMTVTLRNAAISYSFGNKSLLFRLFPSLNPH</sequence>
<organism evidence="1">
    <name type="scientific">Rhizophora mucronata</name>
    <name type="common">Asiatic mangrove</name>
    <dbReference type="NCBI Taxonomy" id="61149"/>
    <lineage>
        <taxon>Eukaryota</taxon>
        <taxon>Viridiplantae</taxon>
        <taxon>Streptophyta</taxon>
        <taxon>Embryophyta</taxon>
        <taxon>Tracheophyta</taxon>
        <taxon>Spermatophyta</taxon>
        <taxon>Magnoliopsida</taxon>
        <taxon>eudicotyledons</taxon>
        <taxon>Gunneridae</taxon>
        <taxon>Pentapetalae</taxon>
        <taxon>rosids</taxon>
        <taxon>fabids</taxon>
        <taxon>Malpighiales</taxon>
        <taxon>Rhizophoraceae</taxon>
        <taxon>Rhizophora</taxon>
    </lineage>
</organism>
<proteinExistence type="predicted"/>
<dbReference type="EMBL" id="GGEC01059670">
    <property type="protein sequence ID" value="MBX40154.1"/>
    <property type="molecule type" value="Transcribed_RNA"/>
</dbReference>